<proteinExistence type="predicted"/>
<organism evidence="1 2">
    <name type="scientific">Eumeta variegata</name>
    <name type="common">Bagworm moth</name>
    <name type="synonym">Eumeta japonica</name>
    <dbReference type="NCBI Taxonomy" id="151549"/>
    <lineage>
        <taxon>Eukaryota</taxon>
        <taxon>Metazoa</taxon>
        <taxon>Ecdysozoa</taxon>
        <taxon>Arthropoda</taxon>
        <taxon>Hexapoda</taxon>
        <taxon>Insecta</taxon>
        <taxon>Pterygota</taxon>
        <taxon>Neoptera</taxon>
        <taxon>Endopterygota</taxon>
        <taxon>Lepidoptera</taxon>
        <taxon>Glossata</taxon>
        <taxon>Ditrysia</taxon>
        <taxon>Tineoidea</taxon>
        <taxon>Psychidae</taxon>
        <taxon>Oiketicinae</taxon>
        <taxon>Eumeta</taxon>
    </lineage>
</organism>
<accession>A0A4C1ZZY0</accession>
<gene>
    <name evidence="1" type="ORF">EVAR_90727_1</name>
</gene>
<evidence type="ECO:0000313" key="1">
    <source>
        <dbReference type="EMBL" id="GBP94016.1"/>
    </source>
</evidence>
<comment type="caution">
    <text evidence="1">The sequence shown here is derived from an EMBL/GenBank/DDBJ whole genome shotgun (WGS) entry which is preliminary data.</text>
</comment>
<evidence type="ECO:0000313" key="2">
    <source>
        <dbReference type="Proteomes" id="UP000299102"/>
    </source>
</evidence>
<sequence length="115" mass="12763">MESFQAFKKLYETRFSSDVRQEPRRSNDPINDSLPVVDLALRENGPTRPVRHHMPTEIRCGIAASSVAFRSVSESHGDLLPSVALLSLQSDIVFLPKRLATHGNSSGVASVYGRW</sequence>
<dbReference type="EMBL" id="BGZK01002446">
    <property type="protein sequence ID" value="GBP94016.1"/>
    <property type="molecule type" value="Genomic_DNA"/>
</dbReference>
<keyword evidence="2" id="KW-1185">Reference proteome</keyword>
<dbReference type="AlphaFoldDB" id="A0A4C1ZZY0"/>
<reference evidence="1 2" key="1">
    <citation type="journal article" date="2019" name="Commun. Biol.">
        <title>The bagworm genome reveals a unique fibroin gene that provides high tensile strength.</title>
        <authorList>
            <person name="Kono N."/>
            <person name="Nakamura H."/>
            <person name="Ohtoshi R."/>
            <person name="Tomita M."/>
            <person name="Numata K."/>
            <person name="Arakawa K."/>
        </authorList>
    </citation>
    <scope>NUCLEOTIDE SEQUENCE [LARGE SCALE GENOMIC DNA]</scope>
</reference>
<name>A0A4C1ZZY0_EUMVA</name>
<protein>
    <submittedName>
        <fullName evidence="1">Uncharacterized protein</fullName>
    </submittedName>
</protein>
<dbReference type="Proteomes" id="UP000299102">
    <property type="component" value="Unassembled WGS sequence"/>
</dbReference>